<dbReference type="EMBL" id="DS989823">
    <property type="protein sequence ID" value="EFQ99883.1"/>
    <property type="molecule type" value="Genomic_DNA"/>
</dbReference>
<evidence type="ECO:0000256" key="1">
    <source>
        <dbReference type="SAM" id="MobiDB-lite"/>
    </source>
</evidence>
<reference evidence="3" key="1">
    <citation type="journal article" date="2012" name="MBio">
        <title>Comparative genome analysis of Trichophyton rubrum and related dermatophytes reveals candidate genes involved in infection.</title>
        <authorList>
            <person name="Martinez D.A."/>
            <person name="Oliver B.G."/>
            <person name="Graeser Y."/>
            <person name="Goldberg J.M."/>
            <person name="Li W."/>
            <person name="Martinez-Rossi N.M."/>
            <person name="Monod M."/>
            <person name="Shelest E."/>
            <person name="Barton R.C."/>
            <person name="Birch E."/>
            <person name="Brakhage A.A."/>
            <person name="Chen Z."/>
            <person name="Gurr S.J."/>
            <person name="Heiman D."/>
            <person name="Heitman J."/>
            <person name="Kosti I."/>
            <person name="Rossi A."/>
            <person name="Saif S."/>
            <person name="Samalova M."/>
            <person name="Saunders C.W."/>
            <person name="Shea T."/>
            <person name="Summerbell R.C."/>
            <person name="Xu J."/>
            <person name="Young S."/>
            <person name="Zeng Q."/>
            <person name="Birren B.W."/>
            <person name="Cuomo C.A."/>
            <person name="White T.C."/>
        </authorList>
    </citation>
    <scope>NUCLEOTIDE SEQUENCE [LARGE SCALE GENOMIC DNA]</scope>
    <source>
        <strain evidence="3">ATCC MYA-4604 / CBS 118893</strain>
    </source>
</reference>
<organism evidence="3">
    <name type="scientific">Arthroderma gypseum (strain ATCC MYA-4604 / CBS 118893)</name>
    <name type="common">Microsporum gypseum</name>
    <dbReference type="NCBI Taxonomy" id="535722"/>
    <lineage>
        <taxon>Eukaryota</taxon>
        <taxon>Fungi</taxon>
        <taxon>Dikarya</taxon>
        <taxon>Ascomycota</taxon>
        <taxon>Pezizomycotina</taxon>
        <taxon>Eurotiomycetes</taxon>
        <taxon>Eurotiomycetidae</taxon>
        <taxon>Onygenales</taxon>
        <taxon>Arthrodermataceae</taxon>
        <taxon>Nannizzia</taxon>
    </lineage>
</organism>
<keyword evidence="3" id="KW-1185">Reference proteome</keyword>
<name>E4UPK8_ARTGP</name>
<gene>
    <name evidence="2" type="ORF">MGYG_02895</name>
</gene>
<protein>
    <submittedName>
        <fullName evidence="2">Uncharacterized protein</fullName>
    </submittedName>
</protein>
<dbReference type="HOGENOM" id="CLU_084831_1_0_1"/>
<dbReference type="InterPro" id="IPR035213">
    <property type="entry name" value="DUF5321"/>
</dbReference>
<dbReference type="VEuPathDB" id="FungiDB:MGYG_02895"/>
<evidence type="ECO:0000313" key="3">
    <source>
        <dbReference type="Proteomes" id="UP000002669"/>
    </source>
</evidence>
<dbReference type="Pfam" id="PF17254">
    <property type="entry name" value="DUF5321"/>
    <property type="match status" value="1"/>
</dbReference>
<dbReference type="eggNOG" id="ENOG502S7FQ">
    <property type="taxonomic scope" value="Eukaryota"/>
</dbReference>
<dbReference type="Proteomes" id="UP000002669">
    <property type="component" value="Unassembled WGS sequence"/>
</dbReference>
<dbReference type="GeneID" id="10030674"/>
<accession>E4UPK8</accession>
<dbReference type="InParanoid" id="E4UPK8"/>
<dbReference type="RefSeq" id="XP_003175366.1">
    <property type="nucleotide sequence ID" value="XM_003175318.1"/>
</dbReference>
<dbReference type="OMA" id="LWLKQER"/>
<proteinExistence type="predicted"/>
<evidence type="ECO:0000313" key="2">
    <source>
        <dbReference type="EMBL" id="EFQ99883.1"/>
    </source>
</evidence>
<dbReference type="AlphaFoldDB" id="E4UPK8"/>
<sequence>MATILSRSPLRAAILSKRLAIVPRTNPSQSHFTHQQYQWISTGQMTPKIADASMWNSVIPKFLRSGSQKGPKHGADVGIMERHPSVFYILMFILIGSQAIHLLQLRTSHENFLRSTNSKIRQLSEVIDKLKNGEDVDVRKTLGTGNKASEDEWEEVLREIEQEELDWRSKLDAIQSNENLQHSDTTEDSSTPKRPPQFY</sequence>
<dbReference type="OrthoDB" id="2253354at2759"/>
<feature type="region of interest" description="Disordered" evidence="1">
    <location>
        <begin position="175"/>
        <end position="199"/>
    </location>
</feature>